<dbReference type="eggNOG" id="COG1167">
    <property type="taxonomic scope" value="Bacteria"/>
</dbReference>
<dbReference type="Pfam" id="PF12897">
    <property type="entry name" value="Asp_aminotransf"/>
    <property type="match status" value="1"/>
</dbReference>
<evidence type="ECO:0000313" key="1">
    <source>
        <dbReference type="EMBL" id="AHH94195.1"/>
    </source>
</evidence>
<dbReference type="Gene3D" id="3.40.640.10">
    <property type="entry name" value="Type I PLP-dependent aspartate aminotransferase-like (Major domain)"/>
    <property type="match status" value="1"/>
</dbReference>
<gene>
    <name evidence="1" type="ORF">KALB_821</name>
</gene>
<accession>W5W0A6</accession>
<dbReference type="PATRIC" id="fig|1449976.3.peg.825"/>
<keyword evidence="1" id="KW-0808">Transferase</keyword>
<dbReference type="OrthoDB" id="199743at2"/>
<protein>
    <submittedName>
        <fullName evidence="1">Putative aminotransferase</fullName>
    </submittedName>
</protein>
<dbReference type="GO" id="GO:0004069">
    <property type="term" value="F:L-aspartate:2-oxoglutarate aminotransferase activity"/>
    <property type="evidence" value="ECO:0007669"/>
    <property type="project" value="InterPro"/>
</dbReference>
<dbReference type="InterPro" id="IPR015421">
    <property type="entry name" value="PyrdxlP-dep_Trfase_major"/>
</dbReference>
<organism evidence="1 2">
    <name type="scientific">Kutzneria albida DSM 43870</name>
    <dbReference type="NCBI Taxonomy" id="1449976"/>
    <lineage>
        <taxon>Bacteria</taxon>
        <taxon>Bacillati</taxon>
        <taxon>Actinomycetota</taxon>
        <taxon>Actinomycetes</taxon>
        <taxon>Pseudonocardiales</taxon>
        <taxon>Pseudonocardiaceae</taxon>
        <taxon>Kutzneria</taxon>
    </lineage>
</organism>
<dbReference type="InterPro" id="IPR015422">
    <property type="entry name" value="PyrdxlP-dep_Trfase_small"/>
</dbReference>
<evidence type="ECO:0000313" key="2">
    <source>
        <dbReference type="Proteomes" id="UP000019225"/>
    </source>
</evidence>
<proteinExistence type="predicted"/>
<dbReference type="SUPFAM" id="SSF53383">
    <property type="entry name" value="PLP-dependent transferases"/>
    <property type="match status" value="1"/>
</dbReference>
<dbReference type="Proteomes" id="UP000019225">
    <property type="component" value="Chromosome"/>
</dbReference>
<keyword evidence="1" id="KW-0032">Aminotransferase</keyword>
<dbReference type="HOGENOM" id="CLU_635914_0_0_11"/>
<dbReference type="InterPro" id="IPR024551">
    <property type="entry name" value="AspAT_Ic"/>
</dbReference>
<dbReference type="CDD" id="cd00609">
    <property type="entry name" value="AAT_like"/>
    <property type="match status" value="1"/>
</dbReference>
<dbReference type="InterPro" id="IPR015424">
    <property type="entry name" value="PyrdxlP-dep_Trfase"/>
</dbReference>
<name>W5W0A6_9PSEU</name>
<dbReference type="Gene3D" id="3.90.1150.10">
    <property type="entry name" value="Aspartate Aminotransferase, domain 1"/>
    <property type="match status" value="1"/>
</dbReference>
<sequence>MTLPTEQLAGRLEGLREEHRQLIAQGLSLDLTRGKPSSAQLDLSAPLLSLPGEGDYRAADGTDCRNYGVLQGLPELRELWGGLLNVPAAQLISGGNSSLALMHDSVVAALLLGTTDGPRWVDTPGVAFLCPVPGYDRHFGLCEKLGIELIPVPLTEEGPDLDVVKRLVAEDARIKGMWCVPTYSNPTGATYSERTIRELAAMPTAAPDFRLFWDNAYAIHHLTEDEVTIPDVLGLCAEAGNPDRAFLFASTSKITNAGSGVSFFGSSPANVKWLLGHLSKRTIGPDKINELRHMRFLPDAEAVRAHMRRHRDILAPKFELVRQILAEELGGLGIASWTEPAGGYFISLDVPEGTASRVVELAKQAGVALTPAGATYPYGKEERDSNIRIAPSFPPLDELAAATRVLATCVKLAAAERTA</sequence>
<dbReference type="AlphaFoldDB" id="W5W0A6"/>
<dbReference type="EMBL" id="CP007155">
    <property type="protein sequence ID" value="AHH94195.1"/>
    <property type="molecule type" value="Genomic_DNA"/>
</dbReference>
<keyword evidence="2" id="KW-1185">Reference proteome</keyword>
<dbReference type="KEGG" id="kal:KALB_821"/>
<reference evidence="1 2" key="1">
    <citation type="journal article" date="2014" name="BMC Genomics">
        <title>Complete genome sequence of producer of the glycopeptide antibiotic Aculeximycin Kutzneria albida DSM 43870T, a representative of minor genus of Pseudonocardiaceae.</title>
        <authorList>
            <person name="Rebets Y."/>
            <person name="Tokovenko B."/>
            <person name="Lushchyk I."/>
            <person name="Ruckert C."/>
            <person name="Zaburannyi N."/>
            <person name="Bechthold A."/>
            <person name="Kalinowski J."/>
            <person name="Luzhetskyy A."/>
        </authorList>
    </citation>
    <scope>NUCLEOTIDE SEQUENCE [LARGE SCALE GENOMIC DNA]</scope>
    <source>
        <strain evidence="1">DSM 43870</strain>
    </source>
</reference>
<dbReference type="PANTHER" id="PTHR43799">
    <property type="entry name" value="AMINOTRANSFERASE, PUTATIVE-RELATED"/>
    <property type="match status" value="1"/>
</dbReference>
<dbReference type="PANTHER" id="PTHR43799:SF1">
    <property type="entry name" value="ASPARTATE AMINOTRANSFERASE"/>
    <property type="match status" value="1"/>
</dbReference>
<dbReference type="RefSeq" id="WP_025354454.1">
    <property type="nucleotide sequence ID" value="NZ_CP007155.1"/>
</dbReference>